<dbReference type="Proteomes" id="UP000886998">
    <property type="component" value="Unassembled WGS sequence"/>
</dbReference>
<evidence type="ECO:0000313" key="1">
    <source>
        <dbReference type="EMBL" id="GFS60743.1"/>
    </source>
</evidence>
<gene>
    <name evidence="1" type="ORF">TNIN_482381</name>
</gene>
<dbReference type="EMBL" id="BMAV01027603">
    <property type="protein sequence ID" value="GFS60743.1"/>
    <property type="molecule type" value="Genomic_DNA"/>
</dbReference>
<name>A0A8X6JUY8_9ARAC</name>
<organism evidence="1 2">
    <name type="scientific">Trichonephila inaurata madagascariensis</name>
    <dbReference type="NCBI Taxonomy" id="2747483"/>
    <lineage>
        <taxon>Eukaryota</taxon>
        <taxon>Metazoa</taxon>
        <taxon>Ecdysozoa</taxon>
        <taxon>Arthropoda</taxon>
        <taxon>Chelicerata</taxon>
        <taxon>Arachnida</taxon>
        <taxon>Araneae</taxon>
        <taxon>Araneomorphae</taxon>
        <taxon>Entelegynae</taxon>
        <taxon>Araneoidea</taxon>
        <taxon>Nephilidae</taxon>
        <taxon>Trichonephila</taxon>
        <taxon>Trichonephila inaurata</taxon>
    </lineage>
</organism>
<protein>
    <submittedName>
        <fullName evidence="1">Uncharacterized protein</fullName>
    </submittedName>
</protein>
<dbReference type="AlphaFoldDB" id="A0A8X6JUY8"/>
<comment type="caution">
    <text evidence="1">The sequence shown here is derived from an EMBL/GenBank/DDBJ whole genome shotgun (WGS) entry which is preliminary data.</text>
</comment>
<evidence type="ECO:0000313" key="2">
    <source>
        <dbReference type="Proteomes" id="UP000886998"/>
    </source>
</evidence>
<proteinExistence type="predicted"/>
<reference evidence="1" key="1">
    <citation type="submission" date="2020-08" db="EMBL/GenBank/DDBJ databases">
        <title>Multicomponent nature underlies the extraordinary mechanical properties of spider dragline silk.</title>
        <authorList>
            <person name="Kono N."/>
            <person name="Nakamura H."/>
            <person name="Mori M."/>
            <person name="Yoshida Y."/>
            <person name="Ohtoshi R."/>
            <person name="Malay A.D."/>
            <person name="Moran D.A.P."/>
            <person name="Tomita M."/>
            <person name="Numata K."/>
            <person name="Arakawa K."/>
        </authorList>
    </citation>
    <scope>NUCLEOTIDE SEQUENCE</scope>
</reference>
<keyword evidence="2" id="KW-1185">Reference proteome</keyword>
<sequence>MKRSGPFYVICLNLLEESADLIEKFGGMWDAVDEISLNVQNPRPSFKDLGSIYIQHLHHLPILLYNTFQESQFCRICGATIERLTYEERSEQQWEHANIHCSVAKYPNGIIEKRAKPGILTCGD</sequence>
<accession>A0A8X6JUY8</accession>